<dbReference type="AlphaFoldDB" id="A0AA91AKG1"/>
<keyword evidence="4" id="KW-0472">Membrane</keyword>
<feature type="transmembrane region" description="Helical" evidence="4">
    <location>
        <begin position="198"/>
        <end position="220"/>
    </location>
</feature>
<dbReference type="GO" id="GO:0004623">
    <property type="term" value="F:phospholipase A2 activity"/>
    <property type="evidence" value="ECO:0007669"/>
    <property type="project" value="TreeGrafter"/>
</dbReference>
<dbReference type="GO" id="GO:0016410">
    <property type="term" value="F:N-acyltransferase activity"/>
    <property type="evidence" value="ECO:0007669"/>
    <property type="project" value="TreeGrafter"/>
</dbReference>
<organism evidence="6 7">
    <name type="scientific">Acinetobacter wanghuae</name>
    <dbReference type="NCBI Taxonomy" id="2662362"/>
    <lineage>
        <taxon>Bacteria</taxon>
        <taxon>Pseudomonadati</taxon>
        <taxon>Pseudomonadota</taxon>
        <taxon>Gammaproteobacteria</taxon>
        <taxon>Moraxellales</taxon>
        <taxon>Moraxellaceae</taxon>
        <taxon>Acinetobacter</taxon>
    </lineage>
</organism>
<accession>A0AA91AKG1</accession>
<evidence type="ECO:0000313" key="6">
    <source>
        <dbReference type="EMBL" id="MQW93373.1"/>
    </source>
</evidence>
<reference evidence="6 7" key="1">
    <citation type="submission" date="2019-10" db="EMBL/GenBank/DDBJ databases">
        <authorList>
            <person name="Dong K."/>
        </authorList>
    </citation>
    <scope>NUCLEOTIDE SEQUENCE [LARGE SCALE GENOMIC DNA]</scope>
    <source>
        <strain evidence="7">dk771</strain>
    </source>
</reference>
<dbReference type="Pfam" id="PF04970">
    <property type="entry name" value="LRAT"/>
    <property type="match status" value="1"/>
</dbReference>
<dbReference type="Proteomes" id="UP000480556">
    <property type="component" value="Unassembled WGS sequence"/>
</dbReference>
<dbReference type="PANTHER" id="PTHR13943">
    <property type="entry name" value="HRAS-LIKE SUPPRESSOR - RELATED"/>
    <property type="match status" value="1"/>
</dbReference>
<evidence type="ECO:0000256" key="3">
    <source>
        <dbReference type="ARBA" id="ARBA00023098"/>
    </source>
</evidence>
<evidence type="ECO:0000256" key="2">
    <source>
        <dbReference type="ARBA" id="ARBA00022801"/>
    </source>
</evidence>
<evidence type="ECO:0000256" key="4">
    <source>
        <dbReference type="SAM" id="Phobius"/>
    </source>
</evidence>
<gene>
    <name evidence="6" type="ORF">GHJ48_13410</name>
</gene>
<protein>
    <recommendedName>
        <fullName evidence="5">LRAT domain-containing protein</fullName>
    </recommendedName>
</protein>
<dbReference type="EMBL" id="WITK01000033">
    <property type="protein sequence ID" value="MQW93373.1"/>
    <property type="molecule type" value="Genomic_DNA"/>
</dbReference>
<keyword evidence="4" id="KW-1133">Transmembrane helix</keyword>
<dbReference type="GO" id="GO:0005737">
    <property type="term" value="C:cytoplasm"/>
    <property type="evidence" value="ECO:0007669"/>
    <property type="project" value="TreeGrafter"/>
</dbReference>
<evidence type="ECO:0000313" key="7">
    <source>
        <dbReference type="Proteomes" id="UP000480556"/>
    </source>
</evidence>
<dbReference type="RefSeq" id="WP_153389506.1">
    <property type="nucleotide sequence ID" value="NZ_WITK01000033.1"/>
</dbReference>
<dbReference type="GO" id="GO:0008970">
    <property type="term" value="F:phospholipase A1 activity"/>
    <property type="evidence" value="ECO:0007669"/>
    <property type="project" value="TreeGrafter"/>
</dbReference>
<dbReference type="PANTHER" id="PTHR13943:SF77">
    <property type="entry name" value="LRAT DOMAIN-CONTAINING PROTEIN"/>
    <property type="match status" value="1"/>
</dbReference>
<evidence type="ECO:0000256" key="1">
    <source>
        <dbReference type="ARBA" id="ARBA00022679"/>
    </source>
</evidence>
<evidence type="ECO:0000259" key="5">
    <source>
        <dbReference type="PROSITE" id="PS51934"/>
    </source>
</evidence>
<name>A0AA91AKG1_9GAMM</name>
<dbReference type="PROSITE" id="PS51934">
    <property type="entry name" value="LRAT"/>
    <property type="match status" value="1"/>
</dbReference>
<proteinExistence type="predicted"/>
<comment type="caution">
    <text evidence="6">The sequence shown here is derived from an EMBL/GenBank/DDBJ whole genome shotgun (WGS) entry which is preliminary data.</text>
</comment>
<keyword evidence="1" id="KW-0808">Transferase</keyword>
<sequence length="222" mass="23479">MKNLQPGSHLSVSRGLYYHHAIYTGDNQVIHYSGFSETFNKGSIEQTTLEKFLGGRDQFTVVNYPSNTVIYTNEEIVERACRCLGEDDYNLLFNNCEHFACWCVTGEKRSEQVRKVMQHATNAAFSYYTLQRYGLLATTSVPIATTAMTSTGTSVLTHAALGGTIGASTAAIALGTGATTSATVGMLGVAAIGVTSVAAAPVVITAGIGAAVIGGLFSLFNN</sequence>
<dbReference type="InterPro" id="IPR007053">
    <property type="entry name" value="LRAT_dom"/>
</dbReference>
<dbReference type="Gene3D" id="3.90.1720.10">
    <property type="entry name" value="endopeptidase domain like (from Nostoc punctiforme)"/>
    <property type="match status" value="1"/>
</dbReference>
<dbReference type="GO" id="GO:0070292">
    <property type="term" value="P:N-acylphosphatidylethanolamine metabolic process"/>
    <property type="evidence" value="ECO:0007669"/>
    <property type="project" value="TreeGrafter"/>
</dbReference>
<feature type="domain" description="LRAT" evidence="5">
    <location>
        <begin position="9"/>
        <end position="112"/>
    </location>
</feature>
<dbReference type="InterPro" id="IPR051496">
    <property type="entry name" value="H-rev107_PLA/AT"/>
</dbReference>
<keyword evidence="3" id="KW-0443">Lipid metabolism</keyword>
<keyword evidence="4" id="KW-0812">Transmembrane</keyword>
<keyword evidence="2" id="KW-0378">Hydrolase</keyword>